<evidence type="ECO:0000313" key="1">
    <source>
        <dbReference type="EMBL" id="QEI22726.1"/>
    </source>
</evidence>
<dbReference type="InterPro" id="IPR044326">
    <property type="entry name" value="NS7b_batCoV-HKU9"/>
</dbReference>
<reference evidence="1" key="1">
    <citation type="journal article" date="2019" name="J. Gen. Virol.">
        <title>Detection and characterization of a novel bat-borne coronavirus in Singapore using multiple molecular approaches.</title>
        <authorList>
            <person name="Lim X.F."/>
            <person name="Lee C.B."/>
            <person name="Pascoe S.M."/>
            <person name="How C.B."/>
            <person name="Chan S."/>
            <person name="Tan J.H."/>
            <person name="Yang X."/>
            <person name="Zhou P."/>
            <person name="Shi Z."/>
            <person name="Sessions O.M."/>
            <person name="Wang L.F."/>
            <person name="Ng L.C."/>
            <person name="Anderson D.E."/>
            <person name="Yap G."/>
        </authorList>
    </citation>
    <scope>NUCLEOTIDE SEQUENCE</scope>
    <source>
        <strain evidence="1">BtCoV22/29</strain>
    </source>
</reference>
<accession>A0A5C0C940</accession>
<proteinExistence type="predicted"/>
<organism evidence="1">
    <name type="scientific">Betacoronavirus BtCoV22/29</name>
    <dbReference type="NCBI Taxonomy" id="2604656"/>
    <lineage>
        <taxon>Viruses</taxon>
        <taxon>Riboviria</taxon>
        <taxon>Orthornavirae</taxon>
        <taxon>Pisuviricota</taxon>
        <taxon>Pisoniviricetes</taxon>
        <taxon>Nidovirales</taxon>
        <taxon>Cornidovirineae</taxon>
        <taxon>Coronaviridae</taxon>
        <taxon>Orthocoronavirinae</taxon>
        <taxon>Betacoronavirus</taxon>
    </lineage>
</organism>
<name>A0A5C0C940_9BETC</name>
<protein>
    <submittedName>
        <fullName evidence="1">Uncharacterized protein</fullName>
    </submittedName>
</protein>
<sequence length="200" mass="22153">MIKLLLLAILPYTTAFTLIVRTQSLCVESENSNYCRGLLTPCDDTIVRVEASFNTTAYLCFRLNGVLDQDVGVVNVFTLVDPFGNFMCKHSIANGVLPHTTWGVRLISLSVLAKAFGEGTNNLTIPHQCQGGGLFKQFQGPNVLIGCIKFTAWNWDDTLKEFTLSNTPLCDINVRAMSQLPVTYAPSKRGRYTIPIKDEL</sequence>
<dbReference type="EMBL" id="MN187553">
    <property type="protein sequence ID" value="QEI22726.1"/>
    <property type="molecule type" value="Genomic_RNA"/>
</dbReference>
<dbReference type="CDD" id="cd21644">
    <property type="entry name" value="batCoV-HKU9_NS7b"/>
    <property type="match status" value="1"/>
</dbReference>